<dbReference type="Proteomes" id="UP000005435">
    <property type="component" value="Chromosome"/>
</dbReference>
<reference evidence="9" key="1">
    <citation type="submission" date="2011-12" db="EMBL/GenBank/DDBJ databases">
        <title>Complete sequence of Clostridium clariflavum DSM 19732.</title>
        <authorList>
            <consortium name="US DOE Joint Genome Institute"/>
            <person name="Lucas S."/>
            <person name="Han J."/>
            <person name="Lapidus A."/>
            <person name="Cheng J.-F."/>
            <person name="Goodwin L."/>
            <person name="Pitluck S."/>
            <person name="Peters L."/>
            <person name="Teshima H."/>
            <person name="Detter J.C."/>
            <person name="Han C."/>
            <person name="Tapia R."/>
            <person name="Land M."/>
            <person name="Hauser L."/>
            <person name="Kyrpides N."/>
            <person name="Ivanova N."/>
            <person name="Pagani I."/>
            <person name="Kitzmiller T."/>
            <person name="Lynd L."/>
            <person name="Izquierdo J."/>
            <person name="Woyke T."/>
        </authorList>
    </citation>
    <scope>NUCLEOTIDE SEQUENCE [LARGE SCALE GENOMIC DNA]</scope>
    <source>
        <strain evidence="9">DSM 19732 / NBRC 101661 / EBR45</strain>
    </source>
</reference>
<evidence type="ECO:0000256" key="5">
    <source>
        <dbReference type="ARBA" id="ARBA00022989"/>
    </source>
</evidence>
<sequence>MENQQVLNKRITLFALVWPILIETFLRMFFGTIDTFMLSSYSDSAVAGVGSANQYVSILILLFQIVAGGAGIVISQYLGAKNEKKASYAALVAILFNLLLGIMISILMFAFSGKILRLMNFEESVYRFSKEYLIIIGSFSFVNAVSMTMSAILRSHGYVKYPMFVNMGSNILNIIGNAIFIYGLFGVPVLGVKGVAISTISSQVIGLSVMFIVLKRNVGLNFSVPELIKIPKEEIVEILKNIFKIGGPSAGETLSYNIAQIVVTSFISAMEVYALTARFYVYNLMFYIMMFGLATAQATQIIIGHLVGAGKKDEAYKACLRSLKLAAIVSFSVAIVFALFGKNLLGIFTDDMNIIQLGGKLFLITIILEPGRTFNLVLGHALKGTGDAKYTMYMGLISMWLVMVLMSYVLGIKMSLGLVGVWIAFASDEWIRGIMMLKRWKSRAWEQKAVISRQSSAVEKDDEYLQTAN</sequence>
<name>G8M192_ACECE</name>
<keyword evidence="3" id="KW-1003">Cell membrane</keyword>
<dbReference type="CDD" id="cd13134">
    <property type="entry name" value="MATE_like_8"/>
    <property type="match status" value="1"/>
</dbReference>
<evidence type="ECO:0000256" key="3">
    <source>
        <dbReference type="ARBA" id="ARBA00022475"/>
    </source>
</evidence>
<evidence type="ECO:0000256" key="7">
    <source>
        <dbReference type="SAM" id="Phobius"/>
    </source>
</evidence>
<evidence type="ECO:0000313" key="8">
    <source>
        <dbReference type="EMBL" id="AEV68068.1"/>
    </source>
</evidence>
<dbReference type="HOGENOM" id="CLU_012893_5_3_9"/>
<feature type="transmembrane region" description="Helical" evidence="7">
    <location>
        <begin position="164"/>
        <end position="185"/>
    </location>
</feature>
<dbReference type="EMBL" id="CP003065">
    <property type="protein sequence ID" value="AEV68068.1"/>
    <property type="molecule type" value="Genomic_DNA"/>
</dbReference>
<feature type="transmembrane region" description="Helical" evidence="7">
    <location>
        <begin position="390"/>
        <end position="410"/>
    </location>
</feature>
<keyword evidence="2" id="KW-0813">Transport</keyword>
<protein>
    <submittedName>
        <fullName evidence="8">Putative efflux protein, MATE family</fullName>
    </submittedName>
</protein>
<dbReference type="KEGG" id="ccl:Clocl_1417"/>
<evidence type="ECO:0000256" key="1">
    <source>
        <dbReference type="ARBA" id="ARBA00004651"/>
    </source>
</evidence>
<comment type="subcellular location">
    <subcellularLocation>
        <location evidence="1">Cell membrane</location>
        <topology evidence="1">Multi-pass membrane protein</topology>
    </subcellularLocation>
</comment>
<feature type="transmembrane region" description="Helical" evidence="7">
    <location>
        <begin position="53"/>
        <end position="74"/>
    </location>
</feature>
<dbReference type="GO" id="GO:0005886">
    <property type="term" value="C:plasma membrane"/>
    <property type="evidence" value="ECO:0007669"/>
    <property type="project" value="UniProtKB-SubCell"/>
</dbReference>
<feature type="transmembrane region" description="Helical" evidence="7">
    <location>
        <begin position="191"/>
        <end position="214"/>
    </location>
</feature>
<dbReference type="NCBIfam" id="TIGR00797">
    <property type="entry name" value="matE"/>
    <property type="match status" value="1"/>
</dbReference>
<keyword evidence="9" id="KW-1185">Reference proteome</keyword>
<feature type="transmembrane region" description="Helical" evidence="7">
    <location>
        <begin position="86"/>
        <end position="112"/>
    </location>
</feature>
<keyword evidence="5 7" id="KW-1133">Transmembrane helix</keyword>
<proteinExistence type="predicted"/>
<dbReference type="PANTHER" id="PTHR42925">
    <property type="entry name" value="MULTIDRUG AND TOXIN EFFLUX PROTEIN MATE FAMILY"/>
    <property type="match status" value="1"/>
</dbReference>
<feature type="transmembrane region" description="Helical" evidence="7">
    <location>
        <begin position="254"/>
        <end position="274"/>
    </location>
</feature>
<keyword evidence="6 7" id="KW-0472">Membrane</keyword>
<dbReference type="InterPro" id="IPR047135">
    <property type="entry name" value="YsiQ"/>
</dbReference>
<keyword evidence="4 7" id="KW-0812">Transmembrane</keyword>
<dbReference type="GO" id="GO:0015297">
    <property type="term" value="F:antiporter activity"/>
    <property type="evidence" value="ECO:0007669"/>
    <property type="project" value="InterPro"/>
</dbReference>
<dbReference type="PIRSF" id="PIRSF006603">
    <property type="entry name" value="DinF"/>
    <property type="match status" value="1"/>
</dbReference>
<accession>G8M192</accession>
<dbReference type="OrthoDB" id="62420at2"/>
<dbReference type="GO" id="GO:0042910">
    <property type="term" value="F:xenobiotic transmembrane transporter activity"/>
    <property type="evidence" value="ECO:0007669"/>
    <property type="project" value="InterPro"/>
</dbReference>
<gene>
    <name evidence="8" type="ordered locus">Clocl_1417</name>
</gene>
<dbReference type="eggNOG" id="COG0534">
    <property type="taxonomic scope" value="Bacteria"/>
</dbReference>
<dbReference type="InterPro" id="IPR002528">
    <property type="entry name" value="MATE_fam"/>
</dbReference>
<dbReference type="RefSeq" id="WP_014254681.1">
    <property type="nucleotide sequence ID" value="NC_016627.1"/>
</dbReference>
<evidence type="ECO:0000256" key="4">
    <source>
        <dbReference type="ARBA" id="ARBA00022692"/>
    </source>
</evidence>
<dbReference type="STRING" id="720554.Clocl_1417"/>
<evidence type="ECO:0000256" key="6">
    <source>
        <dbReference type="ARBA" id="ARBA00023136"/>
    </source>
</evidence>
<feature type="transmembrane region" description="Helical" evidence="7">
    <location>
        <begin position="280"/>
        <end position="303"/>
    </location>
</feature>
<feature type="transmembrane region" description="Helical" evidence="7">
    <location>
        <begin position="132"/>
        <end position="152"/>
    </location>
</feature>
<organism evidence="8 9">
    <name type="scientific">Acetivibrio clariflavus (strain DSM 19732 / NBRC 101661 / EBR45)</name>
    <name type="common">Clostridium clariflavum</name>
    <dbReference type="NCBI Taxonomy" id="720554"/>
    <lineage>
        <taxon>Bacteria</taxon>
        <taxon>Bacillati</taxon>
        <taxon>Bacillota</taxon>
        <taxon>Clostridia</taxon>
        <taxon>Eubacteriales</taxon>
        <taxon>Oscillospiraceae</taxon>
        <taxon>Acetivibrio</taxon>
    </lineage>
</organism>
<reference evidence="8 9" key="2">
    <citation type="journal article" date="2012" name="Stand. Genomic Sci.">
        <title>Complete Genome Sequence of Clostridium clariflavum DSM 19732.</title>
        <authorList>
            <person name="Izquierdo J.A."/>
            <person name="Goodwin L."/>
            <person name="Davenport K.W."/>
            <person name="Teshima H."/>
            <person name="Bruce D."/>
            <person name="Detter C."/>
            <person name="Tapia R."/>
            <person name="Han S."/>
            <person name="Land M."/>
            <person name="Hauser L."/>
            <person name="Jeffries C.D."/>
            <person name="Han J."/>
            <person name="Pitluck S."/>
            <person name="Nolan M."/>
            <person name="Chen A."/>
            <person name="Huntemann M."/>
            <person name="Mavromatis K."/>
            <person name="Mikhailova N."/>
            <person name="Liolios K."/>
            <person name="Woyke T."/>
            <person name="Lynd L.R."/>
        </authorList>
    </citation>
    <scope>NUCLEOTIDE SEQUENCE [LARGE SCALE GENOMIC DNA]</scope>
    <source>
        <strain evidence="9">DSM 19732 / NBRC 101661 / EBR45</strain>
    </source>
</reference>
<evidence type="ECO:0000256" key="2">
    <source>
        <dbReference type="ARBA" id="ARBA00022448"/>
    </source>
</evidence>
<evidence type="ECO:0000313" key="9">
    <source>
        <dbReference type="Proteomes" id="UP000005435"/>
    </source>
</evidence>
<dbReference type="PANTHER" id="PTHR42925:SF1">
    <property type="entry name" value="VIRULENCE FACTOR MVIN"/>
    <property type="match status" value="1"/>
</dbReference>
<dbReference type="Pfam" id="PF01554">
    <property type="entry name" value="MatE"/>
    <property type="match status" value="2"/>
</dbReference>
<feature type="transmembrane region" description="Helical" evidence="7">
    <location>
        <begin position="12"/>
        <end position="33"/>
    </location>
</feature>
<dbReference type="InterPro" id="IPR048279">
    <property type="entry name" value="MdtK-like"/>
</dbReference>
<dbReference type="AlphaFoldDB" id="G8M192"/>
<feature type="transmembrane region" description="Helical" evidence="7">
    <location>
        <begin position="323"/>
        <end position="341"/>
    </location>
</feature>